<dbReference type="SUPFAM" id="SSF48239">
    <property type="entry name" value="Terpenoid cyclases/Protein prenyltransferases"/>
    <property type="match status" value="1"/>
</dbReference>
<dbReference type="GeneTree" id="ENSGT00940000154904"/>
<dbReference type="SUPFAM" id="SSF49410">
    <property type="entry name" value="Alpha-macroglobulin receptor domain"/>
    <property type="match status" value="1"/>
</dbReference>
<dbReference type="SMART" id="SM01361">
    <property type="entry name" value="A2M_recep"/>
    <property type="match status" value="1"/>
</dbReference>
<evidence type="ECO:0000313" key="2">
    <source>
        <dbReference type="Ensembl" id="ENSNNAP00000003730.1"/>
    </source>
</evidence>
<reference evidence="2" key="2">
    <citation type="submission" date="2025-09" db="UniProtKB">
        <authorList>
            <consortium name="Ensembl"/>
        </authorList>
    </citation>
    <scope>IDENTIFICATION</scope>
</reference>
<dbReference type="Gene3D" id="2.60.120.1540">
    <property type="match status" value="1"/>
</dbReference>
<protein>
    <recommendedName>
        <fullName evidence="1">Alpha-macroglobulin receptor-binding domain-containing protein</fullName>
    </recommendedName>
</protein>
<dbReference type="PANTHER" id="PTHR11412">
    <property type="entry name" value="MACROGLOBULIN / COMPLEMENT"/>
    <property type="match status" value="1"/>
</dbReference>
<evidence type="ECO:0000259" key="1">
    <source>
        <dbReference type="SMART" id="SM01361"/>
    </source>
</evidence>
<proteinExistence type="predicted"/>
<dbReference type="Pfam" id="PF07677">
    <property type="entry name" value="A2M_recep"/>
    <property type="match status" value="1"/>
</dbReference>
<dbReference type="Gene3D" id="1.50.10.20">
    <property type="match status" value="1"/>
</dbReference>
<dbReference type="InterPro" id="IPR011626">
    <property type="entry name" value="Alpha-macroglobulin_TED"/>
</dbReference>
<dbReference type="AlphaFoldDB" id="A0A8C6X208"/>
<dbReference type="Ensembl" id="ENSNNAT00000003908.1">
    <property type="protein sequence ID" value="ENSNNAP00000003730.1"/>
    <property type="gene ID" value="ENSNNAG00000002411.1"/>
</dbReference>
<accession>A0A8C6X208</accession>
<evidence type="ECO:0000313" key="3">
    <source>
        <dbReference type="Proteomes" id="UP000694559"/>
    </source>
</evidence>
<dbReference type="InterPro" id="IPR036595">
    <property type="entry name" value="A-macroglobulin_rcpt-bd_sf"/>
</dbReference>
<feature type="domain" description="Alpha-macroglobulin receptor-binding" evidence="1">
    <location>
        <begin position="335"/>
        <end position="422"/>
    </location>
</feature>
<dbReference type="Gene3D" id="2.60.40.690">
    <property type="entry name" value="Alpha-macroglobulin, receptor-binding domain"/>
    <property type="match status" value="1"/>
</dbReference>
<dbReference type="Proteomes" id="UP000694559">
    <property type="component" value="Unplaced"/>
</dbReference>
<dbReference type="Pfam" id="PF07678">
    <property type="entry name" value="TED_complement"/>
    <property type="match status" value="1"/>
</dbReference>
<dbReference type="GO" id="GO:0005615">
    <property type="term" value="C:extracellular space"/>
    <property type="evidence" value="ECO:0007669"/>
    <property type="project" value="InterPro"/>
</dbReference>
<dbReference type="InterPro" id="IPR008930">
    <property type="entry name" value="Terpenoid_cyclase/PrenylTrfase"/>
</dbReference>
<dbReference type="InterPro" id="IPR050473">
    <property type="entry name" value="A2M/Complement_sys"/>
</dbReference>
<dbReference type="PANTHER" id="PTHR11412:SF165">
    <property type="entry name" value="ALPHA-2-MACROGLOBULIN"/>
    <property type="match status" value="1"/>
</dbReference>
<name>A0A8C6X208_NAJNA</name>
<keyword evidence="3" id="KW-1185">Reference proteome</keyword>
<reference evidence="2" key="1">
    <citation type="submission" date="2025-08" db="UniProtKB">
        <authorList>
            <consortium name="Ensembl"/>
        </authorList>
    </citation>
    <scope>IDENTIFICATION</scope>
</reference>
<dbReference type="InterPro" id="IPR009048">
    <property type="entry name" value="A-macroglobulin_rcpt-bd"/>
</dbReference>
<organism evidence="2 3">
    <name type="scientific">Naja naja</name>
    <name type="common">Indian cobra</name>
    <dbReference type="NCBI Taxonomy" id="35670"/>
    <lineage>
        <taxon>Eukaryota</taxon>
        <taxon>Metazoa</taxon>
        <taxon>Chordata</taxon>
        <taxon>Craniata</taxon>
        <taxon>Vertebrata</taxon>
        <taxon>Euteleostomi</taxon>
        <taxon>Lepidosauria</taxon>
        <taxon>Squamata</taxon>
        <taxon>Bifurcata</taxon>
        <taxon>Unidentata</taxon>
        <taxon>Episquamata</taxon>
        <taxon>Toxicofera</taxon>
        <taxon>Serpentes</taxon>
        <taxon>Colubroidea</taxon>
        <taxon>Elapidae</taxon>
        <taxon>Elapinae</taxon>
        <taxon>Naja</taxon>
    </lineage>
</organism>
<sequence length="428" mass="47441">PSFNGLTAFVLKSFARARSIIFVEDKHINDAQNSLTRQQENDGCFRSAGSLFNNALKGGVDDQSALSTYITISLLEVPLPPNHPVVQNALVCLEKVTEAKEIHIYLRALLAYAFALAGKDDKRQEMLDSLLKVAVKDEDGSIHWERSWKPKQRSDFPLSLRAPSAEIELNGYVLLALMTKKPSPSQEELTTAAAIVKWLTKQQNPNGGYSSTQDTVVALQALSQYRTLTYSKDGIDARVTLSSGDTVLTQFHVDSNNSLLLQCQDLPQVPGNYKAEVTGCIFMQTALKYNVPLRQEDAPFRLDVHTVPETCTGNKAHVTFDIAMSVSYTGQRLVSNMAIVKINMLSGYIPEKSSIKTLEKQGQIQKSEVNINHVLLYLDEVRNTSQTFSFTVEQETPVRGLKPALVKVYDYYETGEKGLNGSSSNQLV</sequence>